<feature type="region of interest" description="Disordered" evidence="1">
    <location>
        <begin position="48"/>
        <end position="102"/>
    </location>
</feature>
<keyword evidence="3" id="KW-1185">Reference proteome</keyword>
<comment type="caution">
    <text evidence="2">The sequence shown here is derived from an EMBL/GenBank/DDBJ whole genome shotgun (WGS) entry which is preliminary data.</text>
</comment>
<dbReference type="EMBL" id="JAYMYS010000007">
    <property type="protein sequence ID" value="KAK7387195.1"/>
    <property type="molecule type" value="Genomic_DNA"/>
</dbReference>
<dbReference type="AlphaFoldDB" id="A0AAN9XAY4"/>
<dbReference type="Proteomes" id="UP001386955">
    <property type="component" value="Unassembled WGS sequence"/>
</dbReference>
<organism evidence="2 3">
    <name type="scientific">Psophocarpus tetragonolobus</name>
    <name type="common">Winged bean</name>
    <name type="synonym">Dolichos tetragonolobus</name>
    <dbReference type="NCBI Taxonomy" id="3891"/>
    <lineage>
        <taxon>Eukaryota</taxon>
        <taxon>Viridiplantae</taxon>
        <taxon>Streptophyta</taxon>
        <taxon>Embryophyta</taxon>
        <taxon>Tracheophyta</taxon>
        <taxon>Spermatophyta</taxon>
        <taxon>Magnoliopsida</taxon>
        <taxon>eudicotyledons</taxon>
        <taxon>Gunneridae</taxon>
        <taxon>Pentapetalae</taxon>
        <taxon>rosids</taxon>
        <taxon>fabids</taxon>
        <taxon>Fabales</taxon>
        <taxon>Fabaceae</taxon>
        <taxon>Papilionoideae</taxon>
        <taxon>50 kb inversion clade</taxon>
        <taxon>NPAAA clade</taxon>
        <taxon>indigoferoid/millettioid clade</taxon>
        <taxon>Phaseoleae</taxon>
        <taxon>Psophocarpus</taxon>
    </lineage>
</organism>
<reference evidence="2 3" key="1">
    <citation type="submission" date="2024-01" db="EMBL/GenBank/DDBJ databases">
        <title>The genomes of 5 underutilized Papilionoideae crops provide insights into root nodulation and disease resistanc.</title>
        <authorList>
            <person name="Jiang F."/>
        </authorList>
    </citation>
    <scope>NUCLEOTIDE SEQUENCE [LARGE SCALE GENOMIC DNA]</scope>
    <source>
        <strain evidence="2">DUOXIRENSHENG_FW03</strain>
        <tissue evidence="2">Leaves</tissue>
    </source>
</reference>
<accession>A0AAN9XAY4</accession>
<evidence type="ECO:0000313" key="3">
    <source>
        <dbReference type="Proteomes" id="UP001386955"/>
    </source>
</evidence>
<evidence type="ECO:0000313" key="2">
    <source>
        <dbReference type="EMBL" id="KAK7387195.1"/>
    </source>
</evidence>
<sequence>MWGEERRELHDDDEEYLGEEELDEVLKVLGFFPGKFLHFMAPKESCCSATEQPSSQTPLALAPQPSLPPSTHTSPIATLLPSSPNLLASSATHPAPRSFPTLVLGAGREHDDTRDLEKLPIGRECARKKGKEDPKAEKVGMITIDKVLLKSSYMESAMRIIVVTGKHGDCG</sequence>
<evidence type="ECO:0000256" key="1">
    <source>
        <dbReference type="SAM" id="MobiDB-lite"/>
    </source>
</evidence>
<protein>
    <submittedName>
        <fullName evidence="2">Uncharacterized protein</fullName>
    </submittedName>
</protein>
<feature type="compositionally biased region" description="Low complexity" evidence="1">
    <location>
        <begin position="79"/>
        <end position="91"/>
    </location>
</feature>
<name>A0AAN9XAY4_PSOTE</name>
<gene>
    <name evidence="2" type="ORF">VNO78_27780</name>
</gene>
<proteinExistence type="predicted"/>